<accession>A0ACC2PIY8</accession>
<name>A0ACC2PIY8_9HYME</name>
<evidence type="ECO:0000313" key="1">
    <source>
        <dbReference type="EMBL" id="KAJ8682564.1"/>
    </source>
</evidence>
<protein>
    <submittedName>
        <fullName evidence="1">Uncharacterized protein</fullName>
    </submittedName>
</protein>
<sequence>MLFEACNGRIHWVFSYYNSILDPQSSDQNDLNHNAQYLGYDTSILVDRYLPPKVGATVFRDPPKQYLALVYTPLLNHLHFYLLRQKNYEREISLTAILTFAGLFFTAWIFAVWAYLLGFKEGNWSFLNILTAQMGGSIEIRGRMRLSKMIYQMSIYVATFIVVTLGTDYMLEIFILRQYLPPIETIQDLADANIDLVMSDGSYSVWRSNYASVEDSSSSLQKVFNRTQKLNFEEYSFCNGNATSTGVPITGTQMSPNLCYAWSSDYERLEISTIDYQIDKIREPIISRLAFIYLNEKFPLKSRLEKVINKLSGAGMFENWKRNVSHLWKSREPTGRRNFEKNKQVPLQEQLWPVLAVGFPLGIVALICEFIWKLWIEKTKLGRLARAFYSRSRSNSVGWRNHFQENMRNSRSFVNRQTAIDSLPLHRKNYLSHLQYRPVHSAFI</sequence>
<evidence type="ECO:0000313" key="2">
    <source>
        <dbReference type="Proteomes" id="UP001239111"/>
    </source>
</evidence>
<keyword evidence="2" id="KW-1185">Reference proteome</keyword>
<reference evidence="1" key="1">
    <citation type="submission" date="2023-04" db="EMBL/GenBank/DDBJ databases">
        <title>A chromosome-level genome assembly of the parasitoid wasp Eretmocerus hayati.</title>
        <authorList>
            <person name="Zhong Y."/>
            <person name="Liu S."/>
            <person name="Liu Y."/>
        </authorList>
    </citation>
    <scope>NUCLEOTIDE SEQUENCE</scope>
    <source>
        <strain evidence="1">ZJU_SS_LIU_2023</strain>
    </source>
</reference>
<comment type="caution">
    <text evidence="1">The sequence shown here is derived from an EMBL/GenBank/DDBJ whole genome shotgun (WGS) entry which is preliminary data.</text>
</comment>
<dbReference type="EMBL" id="CM056741">
    <property type="protein sequence ID" value="KAJ8682564.1"/>
    <property type="molecule type" value="Genomic_DNA"/>
</dbReference>
<organism evidence="1 2">
    <name type="scientific">Eretmocerus hayati</name>
    <dbReference type="NCBI Taxonomy" id="131215"/>
    <lineage>
        <taxon>Eukaryota</taxon>
        <taxon>Metazoa</taxon>
        <taxon>Ecdysozoa</taxon>
        <taxon>Arthropoda</taxon>
        <taxon>Hexapoda</taxon>
        <taxon>Insecta</taxon>
        <taxon>Pterygota</taxon>
        <taxon>Neoptera</taxon>
        <taxon>Endopterygota</taxon>
        <taxon>Hymenoptera</taxon>
        <taxon>Apocrita</taxon>
        <taxon>Proctotrupomorpha</taxon>
        <taxon>Chalcidoidea</taxon>
        <taxon>Aphelinidae</taxon>
        <taxon>Aphelininae</taxon>
        <taxon>Eretmocerus</taxon>
    </lineage>
</organism>
<dbReference type="Proteomes" id="UP001239111">
    <property type="component" value="Chromosome 1"/>
</dbReference>
<gene>
    <name evidence="1" type="ORF">QAD02_018356</name>
</gene>
<proteinExistence type="predicted"/>